<feature type="signal peptide" evidence="1">
    <location>
        <begin position="1"/>
        <end position="23"/>
    </location>
</feature>
<dbReference type="AlphaFoldDB" id="A0A562RGF1"/>
<sequence>MLKKIALSVAVVVAVIGAASAYASRPYSIDYGYYDDNGSLVGEAYLPCSGHLIMLGGEVTANMVEQGRQPCH</sequence>
<dbReference type="EMBL" id="VLLB01000002">
    <property type="protein sequence ID" value="TWI67490.1"/>
    <property type="molecule type" value="Genomic_DNA"/>
</dbReference>
<accession>A0A562RGF1</accession>
<protein>
    <submittedName>
        <fullName evidence="2">Uncharacterized protein</fullName>
    </submittedName>
</protein>
<organism evidence="2 3">
    <name type="scientific">Pseudoduganella lurida</name>
    <dbReference type="NCBI Taxonomy" id="1036180"/>
    <lineage>
        <taxon>Bacteria</taxon>
        <taxon>Pseudomonadati</taxon>
        <taxon>Pseudomonadota</taxon>
        <taxon>Betaproteobacteria</taxon>
        <taxon>Burkholderiales</taxon>
        <taxon>Oxalobacteraceae</taxon>
        <taxon>Telluria group</taxon>
        <taxon>Pseudoduganella</taxon>
    </lineage>
</organism>
<proteinExistence type="predicted"/>
<evidence type="ECO:0000313" key="2">
    <source>
        <dbReference type="EMBL" id="TWI67490.1"/>
    </source>
</evidence>
<dbReference type="Proteomes" id="UP000318431">
    <property type="component" value="Unassembled WGS sequence"/>
</dbReference>
<name>A0A562RGF1_9BURK</name>
<feature type="chain" id="PRO_5022132923" evidence="1">
    <location>
        <begin position="24"/>
        <end position="72"/>
    </location>
</feature>
<reference evidence="2 3" key="1">
    <citation type="journal article" date="2015" name="Stand. Genomic Sci.">
        <title>Genomic Encyclopedia of Bacterial and Archaeal Type Strains, Phase III: the genomes of soil and plant-associated and newly described type strains.</title>
        <authorList>
            <person name="Whitman W.B."/>
            <person name="Woyke T."/>
            <person name="Klenk H.P."/>
            <person name="Zhou Y."/>
            <person name="Lilburn T.G."/>
            <person name="Beck B.J."/>
            <person name="De Vos P."/>
            <person name="Vandamme P."/>
            <person name="Eisen J.A."/>
            <person name="Garrity G."/>
            <person name="Hugenholtz P."/>
            <person name="Kyrpides N.C."/>
        </authorList>
    </citation>
    <scope>NUCLEOTIDE SEQUENCE [LARGE SCALE GENOMIC DNA]</scope>
    <source>
        <strain evidence="2 3">CGMCC 1.10822</strain>
    </source>
</reference>
<keyword evidence="1" id="KW-0732">Signal</keyword>
<gene>
    <name evidence="2" type="ORF">IP91_01603</name>
</gene>
<dbReference type="RefSeq" id="WP_145648413.1">
    <property type="nucleotide sequence ID" value="NZ_VLLB01000002.1"/>
</dbReference>
<comment type="caution">
    <text evidence="2">The sequence shown here is derived from an EMBL/GenBank/DDBJ whole genome shotgun (WGS) entry which is preliminary data.</text>
</comment>
<evidence type="ECO:0000313" key="3">
    <source>
        <dbReference type="Proteomes" id="UP000318431"/>
    </source>
</evidence>
<evidence type="ECO:0000256" key="1">
    <source>
        <dbReference type="SAM" id="SignalP"/>
    </source>
</evidence>
<keyword evidence="3" id="KW-1185">Reference proteome</keyword>